<dbReference type="RefSeq" id="WP_324275225.1">
    <property type="nucleotide sequence ID" value="NZ_CP141261.1"/>
</dbReference>
<evidence type="ECO:0000313" key="3">
    <source>
        <dbReference type="Proteomes" id="UP001324287"/>
    </source>
</evidence>
<feature type="compositionally biased region" description="Basic residues" evidence="1">
    <location>
        <begin position="20"/>
        <end position="32"/>
    </location>
</feature>
<dbReference type="EMBL" id="CP141261">
    <property type="protein sequence ID" value="WRL63895.1"/>
    <property type="molecule type" value="Genomic_DNA"/>
</dbReference>
<feature type="compositionally biased region" description="Basic residues" evidence="1">
    <location>
        <begin position="226"/>
        <end position="236"/>
    </location>
</feature>
<reference evidence="2 3" key="1">
    <citation type="submission" date="2023-12" db="EMBL/GenBank/DDBJ databases">
        <title>Blastococcus brunescens sp. nov., an actonobacterium isolated from sandstone collected in sahara desert.</title>
        <authorList>
            <person name="Gtari M."/>
            <person name="Ghodhbane F."/>
        </authorList>
    </citation>
    <scope>NUCLEOTIDE SEQUENCE [LARGE SCALE GENOMIC DNA]</scope>
    <source>
        <strain evidence="2 3">BMG 8361</strain>
    </source>
</reference>
<dbReference type="Proteomes" id="UP001324287">
    <property type="component" value="Chromosome"/>
</dbReference>
<evidence type="ECO:0000256" key="1">
    <source>
        <dbReference type="SAM" id="MobiDB-lite"/>
    </source>
</evidence>
<name>A0ABZ1B4B0_9ACTN</name>
<keyword evidence="3" id="KW-1185">Reference proteome</keyword>
<sequence length="236" mass="25119">MSSESATAARMPAGSSSARPQRHGQGHGRPHGQAHGLAGLIDVLDRAEAAGPVRRPQVRRASAHRSSGARAGAVRTVPLRSVQPAPMARRPLPRVLVLPEPERMPVTRLSDVFRRAAMWGPVPAANTSRGGWPRTLRHRPPAAPGGCAPSSAARPSGAPVPRASTSPGAGPPGRRGRTSIPRGAARDAQHPLIQPAAPSPLRRCFPAIRRRRPAREELRRSPRSSGRPRRKTVRTA</sequence>
<feature type="compositionally biased region" description="Low complexity" evidence="1">
    <location>
        <begin position="144"/>
        <end position="168"/>
    </location>
</feature>
<evidence type="ECO:0000313" key="2">
    <source>
        <dbReference type="EMBL" id="WRL63895.1"/>
    </source>
</evidence>
<organism evidence="2 3">
    <name type="scientific">Blastococcus brunescens</name>
    <dbReference type="NCBI Taxonomy" id="1564165"/>
    <lineage>
        <taxon>Bacteria</taxon>
        <taxon>Bacillati</taxon>
        <taxon>Actinomycetota</taxon>
        <taxon>Actinomycetes</taxon>
        <taxon>Geodermatophilales</taxon>
        <taxon>Geodermatophilaceae</taxon>
        <taxon>Blastococcus</taxon>
    </lineage>
</organism>
<feature type="region of interest" description="Disordered" evidence="1">
    <location>
        <begin position="123"/>
        <end position="236"/>
    </location>
</feature>
<accession>A0ABZ1B4B0</accession>
<gene>
    <name evidence="2" type="ORF">U6N30_30520</name>
</gene>
<feature type="region of interest" description="Disordered" evidence="1">
    <location>
        <begin position="1"/>
        <end position="82"/>
    </location>
</feature>
<protein>
    <submittedName>
        <fullName evidence="2">Uncharacterized protein</fullName>
    </submittedName>
</protein>
<feature type="compositionally biased region" description="Low complexity" evidence="1">
    <location>
        <begin position="64"/>
        <end position="75"/>
    </location>
</feature>
<proteinExistence type="predicted"/>